<sequence length="165" mass="18565">MNIINIDDLYIQSTLSIVEMVNSSELSHIYADKKALHDYLLSKIKKKHCDKCNHMGYINDNIEIISRSIGKMKPSHFNGSVYYNLQVTFNICTPLVGSIIKCKIIGKNDAGVLCEAHPLKIMLCSDIDNIDDLEVGEEVIVELLNYKIVINEPNIKVLGRLKSSV</sequence>
<name>A0A6C0B5D7_9ZZZZ</name>
<dbReference type="AlphaFoldDB" id="A0A6C0B5D7"/>
<protein>
    <recommendedName>
        <fullName evidence="2">S1 motif domain-containing protein</fullName>
    </recommendedName>
</protein>
<accession>A0A6C0B5D7</accession>
<evidence type="ECO:0000313" key="1">
    <source>
        <dbReference type="EMBL" id="QHS86693.1"/>
    </source>
</evidence>
<organism evidence="1">
    <name type="scientific">viral metagenome</name>
    <dbReference type="NCBI Taxonomy" id="1070528"/>
    <lineage>
        <taxon>unclassified sequences</taxon>
        <taxon>metagenomes</taxon>
        <taxon>organismal metagenomes</taxon>
    </lineage>
</organism>
<dbReference type="EMBL" id="MN739060">
    <property type="protein sequence ID" value="QHS86693.1"/>
    <property type="molecule type" value="Genomic_DNA"/>
</dbReference>
<reference evidence="1" key="1">
    <citation type="journal article" date="2020" name="Nature">
        <title>Giant virus diversity and host interactions through global metagenomics.</title>
        <authorList>
            <person name="Schulz F."/>
            <person name="Roux S."/>
            <person name="Paez-Espino D."/>
            <person name="Jungbluth S."/>
            <person name="Walsh D.A."/>
            <person name="Denef V.J."/>
            <person name="McMahon K.D."/>
            <person name="Konstantinidis K.T."/>
            <person name="Eloe-Fadrosh E.A."/>
            <person name="Kyrpides N.C."/>
            <person name="Woyke T."/>
        </authorList>
    </citation>
    <scope>NUCLEOTIDE SEQUENCE</scope>
    <source>
        <strain evidence="1">GVMAG-M-3300009422-16</strain>
    </source>
</reference>
<evidence type="ECO:0008006" key="2">
    <source>
        <dbReference type="Google" id="ProtNLM"/>
    </source>
</evidence>
<proteinExistence type="predicted"/>